<accession>A0A6N2YKQ2</accession>
<evidence type="ECO:0000259" key="1">
    <source>
        <dbReference type="Pfam" id="PF13392"/>
    </source>
</evidence>
<name>A0A6N2YKQ2_9FIRM</name>
<feature type="domain" description="HNH nuclease" evidence="1">
    <location>
        <begin position="56"/>
        <end position="98"/>
    </location>
</feature>
<dbReference type="RefSeq" id="WP_156832189.1">
    <property type="nucleotide sequence ID" value="NZ_CACRUH010000007.1"/>
</dbReference>
<proteinExistence type="predicted"/>
<protein>
    <recommendedName>
        <fullName evidence="1">HNH nuclease domain-containing protein</fullName>
    </recommendedName>
</protein>
<sequence>MKTNYWKDIPDLPGYRASFDGEIMGPKGRILRQNKICPTNGQPQVYVWKGKEKKQYYKKHLIAAAFLGPLPNGYACVTKNGIKTDCSVPNLQYLPRREACSLSRGGIRKNVAKLNHDGEIVEFYKSIKEAAMRNYMNNRTVSYHCNDKAQRIYAPDGYAYCFDDDKAIRKKQKQIQEDRNEKVAE</sequence>
<dbReference type="InterPro" id="IPR044925">
    <property type="entry name" value="His-Me_finger_sf"/>
</dbReference>
<dbReference type="AlphaFoldDB" id="A0A6N2YKQ2"/>
<evidence type="ECO:0000313" key="2">
    <source>
        <dbReference type="EMBL" id="VYT66396.1"/>
    </source>
</evidence>
<dbReference type="Gene3D" id="3.90.75.20">
    <property type="match status" value="1"/>
</dbReference>
<dbReference type="Pfam" id="PF13392">
    <property type="entry name" value="HNH_3"/>
    <property type="match status" value="1"/>
</dbReference>
<dbReference type="InterPro" id="IPR003615">
    <property type="entry name" value="HNH_nuc"/>
</dbReference>
<dbReference type="SUPFAM" id="SSF54060">
    <property type="entry name" value="His-Me finger endonucleases"/>
    <property type="match status" value="1"/>
</dbReference>
<gene>
    <name evidence="2" type="ORF">CHLFYP18_05257</name>
</gene>
<organism evidence="2">
    <name type="scientific">Hungatella hathewayi</name>
    <dbReference type="NCBI Taxonomy" id="154046"/>
    <lineage>
        <taxon>Bacteria</taxon>
        <taxon>Bacillati</taxon>
        <taxon>Bacillota</taxon>
        <taxon>Clostridia</taxon>
        <taxon>Lachnospirales</taxon>
        <taxon>Lachnospiraceae</taxon>
        <taxon>Hungatella</taxon>
    </lineage>
</organism>
<reference evidence="2" key="1">
    <citation type="submission" date="2019-11" db="EMBL/GenBank/DDBJ databases">
        <authorList>
            <person name="Feng L."/>
        </authorList>
    </citation>
    <scope>NUCLEOTIDE SEQUENCE</scope>
    <source>
        <strain evidence="2">ChathewayiLFYP18</strain>
    </source>
</reference>
<dbReference type="EMBL" id="CACRUH010000007">
    <property type="protein sequence ID" value="VYT66396.1"/>
    <property type="molecule type" value="Genomic_DNA"/>
</dbReference>